<dbReference type="InterPro" id="IPR029058">
    <property type="entry name" value="AB_hydrolase_fold"/>
</dbReference>
<proteinExistence type="predicted"/>
<evidence type="ECO:0000313" key="5">
    <source>
        <dbReference type="Proteomes" id="UP000320811"/>
    </source>
</evidence>
<organism evidence="4 5">
    <name type="scientific">Chitinophaga polysaccharea</name>
    <dbReference type="NCBI Taxonomy" id="1293035"/>
    <lineage>
        <taxon>Bacteria</taxon>
        <taxon>Pseudomonadati</taxon>
        <taxon>Bacteroidota</taxon>
        <taxon>Chitinophagia</taxon>
        <taxon>Chitinophagales</taxon>
        <taxon>Chitinophagaceae</taxon>
        <taxon>Chitinophaga</taxon>
    </lineage>
</organism>
<dbReference type="Pfam" id="PF00326">
    <property type="entry name" value="Peptidase_S9"/>
    <property type="match status" value="1"/>
</dbReference>
<protein>
    <submittedName>
        <fullName evidence="4">Dipeptidyl-peptidase-4</fullName>
    </submittedName>
</protein>
<sequence>MKKAFLLILAGWMCSGTPGAKAQQRQYTMAEATNGLRQQLAPERLKQFEWIPNQNAYTRVVPANGSYAWVKYTPDATRAGSEIKADTLLTLSSLNQQLFASGELRGMPVLHWMSDNSAWFSMSNNLYKGQLENGTMHFSQWCTLPAAVENITVNNQTGQVAWTEKNNLYIRTAAGAVQAVTSDTDVNIVNGKSVHREEFGIDKGIFFSPQGDLLAFYRMDQRMVKDYPIIDWSVTPAKANNIKYPMAGGPSHEVTLGVYQPATQKTVFLKTGGPADHYLTCVTWAPDQQSIFVALLNREQNHLWLNQYNAATGDLVKTVFEETDTKYIHPTHTLTFIPGKHDQFIWWSDASGYEHLYLCNTKGDRKAITAGNWVVNELVGINAKRNEVIYTAAKESPMEKHIYATKYGVNRSDNMRLDTAAGWHDAQVSSDGSYLVDAYSSGTTPYTARVAATAGKWSKNVLVAQDPLKNFQRPEIREITLKADDGTPLYGKLILPVNFDATKKYPVIVYLYNGPNVQLIRNTYPYSGNLWYEYMAQHGYVIFTMDGRGSDNRGKAFEQATFRQLGTVEMNDQLQGVAYLKSLPFINTDKMGVHGWSFGGFMTTSLMLRHPDVFKVGVAGGPVIDWSMYEVMYTERYMDTPQDNPEGYANANLLTKTKNLQGKLMLIHGTNDDVVVWQHSIDFIRTCVDNGVQVDYFVYPGHLHNVLGKDRVHLMQKITDYFDAHLK</sequence>
<evidence type="ECO:0000313" key="4">
    <source>
        <dbReference type="EMBL" id="TWF41591.1"/>
    </source>
</evidence>
<dbReference type="GO" id="GO:0008239">
    <property type="term" value="F:dipeptidyl-peptidase activity"/>
    <property type="evidence" value="ECO:0007669"/>
    <property type="project" value="TreeGrafter"/>
</dbReference>
<dbReference type="OrthoDB" id="9812921at2"/>
<dbReference type="AlphaFoldDB" id="A0A561PTZ4"/>
<dbReference type="GO" id="GO:0008236">
    <property type="term" value="F:serine-type peptidase activity"/>
    <property type="evidence" value="ECO:0007669"/>
    <property type="project" value="InterPro"/>
</dbReference>
<dbReference type="Gene3D" id="2.140.10.30">
    <property type="entry name" value="Dipeptidylpeptidase IV, N-terminal domain"/>
    <property type="match status" value="1"/>
</dbReference>
<dbReference type="PANTHER" id="PTHR11731:SF193">
    <property type="entry name" value="DIPEPTIDYL PEPTIDASE 9"/>
    <property type="match status" value="1"/>
</dbReference>
<dbReference type="Pfam" id="PF00930">
    <property type="entry name" value="DPPIV_N"/>
    <property type="match status" value="1"/>
</dbReference>
<evidence type="ECO:0000259" key="2">
    <source>
        <dbReference type="Pfam" id="PF00326"/>
    </source>
</evidence>
<dbReference type="InterPro" id="IPR001375">
    <property type="entry name" value="Peptidase_S9_cat"/>
</dbReference>
<dbReference type="InterPro" id="IPR002469">
    <property type="entry name" value="Peptidase_S9B_N"/>
</dbReference>
<dbReference type="SUPFAM" id="SSF53474">
    <property type="entry name" value="alpha/beta-Hydrolases"/>
    <property type="match status" value="1"/>
</dbReference>
<evidence type="ECO:0000256" key="1">
    <source>
        <dbReference type="SAM" id="SignalP"/>
    </source>
</evidence>
<feature type="signal peptide" evidence="1">
    <location>
        <begin position="1"/>
        <end position="22"/>
    </location>
</feature>
<gene>
    <name evidence="4" type="ORF">FHW36_103395</name>
</gene>
<dbReference type="Proteomes" id="UP000320811">
    <property type="component" value="Unassembled WGS sequence"/>
</dbReference>
<dbReference type="Gene3D" id="3.40.50.1820">
    <property type="entry name" value="alpha/beta hydrolase"/>
    <property type="match status" value="1"/>
</dbReference>
<comment type="caution">
    <text evidence="4">The sequence shown here is derived from an EMBL/GenBank/DDBJ whole genome shotgun (WGS) entry which is preliminary data.</text>
</comment>
<dbReference type="InterPro" id="IPR050278">
    <property type="entry name" value="Serine_Prot_S9B/DPPIV"/>
</dbReference>
<feature type="domain" description="Peptidase S9 prolyl oligopeptidase catalytic" evidence="2">
    <location>
        <begin position="533"/>
        <end position="727"/>
    </location>
</feature>
<feature type="chain" id="PRO_5021839983" evidence="1">
    <location>
        <begin position="23"/>
        <end position="727"/>
    </location>
</feature>
<name>A0A561PTZ4_9BACT</name>
<keyword evidence="1" id="KW-0732">Signal</keyword>
<dbReference type="GO" id="GO:0006508">
    <property type="term" value="P:proteolysis"/>
    <property type="evidence" value="ECO:0007669"/>
    <property type="project" value="InterPro"/>
</dbReference>
<dbReference type="RefSeq" id="WP_145669732.1">
    <property type="nucleotide sequence ID" value="NZ_VIWO01000003.1"/>
</dbReference>
<evidence type="ECO:0000259" key="3">
    <source>
        <dbReference type="Pfam" id="PF00930"/>
    </source>
</evidence>
<feature type="domain" description="Dipeptidylpeptidase IV N-terminal" evidence="3">
    <location>
        <begin position="126"/>
        <end position="446"/>
    </location>
</feature>
<dbReference type="PANTHER" id="PTHR11731">
    <property type="entry name" value="PROTEASE FAMILY S9B,C DIPEPTIDYL-PEPTIDASE IV-RELATED"/>
    <property type="match status" value="1"/>
</dbReference>
<reference evidence="4 5" key="1">
    <citation type="submission" date="2019-06" db="EMBL/GenBank/DDBJ databases">
        <title>Sorghum-associated microbial communities from plants grown in Nebraska, USA.</title>
        <authorList>
            <person name="Schachtman D."/>
        </authorList>
    </citation>
    <scope>NUCLEOTIDE SEQUENCE [LARGE SCALE GENOMIC DNA]</scope>
    <source>
        <strain evidence="4 5">1209</strain>
    </source>
</reference>
<accession>A0A561PTZ4</accession>
<dbReference type="SUPFAM" id="SSF82171">
    <property type="entry name" value="DPP6 N-terminal domain-like"/>
    <property type="match status" value="1"/>
</dbReference>
<keyword evidence="5" id="KW-1185">Reference proteome</keyword>
<dbReference type="EMBL" id="VIWO01000003">
    <property type="protein sequence ID" value="TWF41591.1"/>
    <property type="molecule type" value="Genomic_DNA"/>
</dbReference>